<keyword evidence="2" id="KW-1185">Reference proteome</keyword>
<protein>
    <submittedName>
        <fullName evidence="1">Uncharacterized protein</fullName>
    </submittedName>
</protein>
<evidence type="ECO:0000313" key="1">
    <source>
        <dbReference type="EMBL" id="KAG5455569.1"/>
    </source>
</evidence>
<proteinExistence type="predicted"/>
<accession>A0A8H7ZM37</accession>
<evidence type="ECO:0000313" key="2">
    <source>
        <dbReference type="Proteomes" id="UP000673691"/>
    </source>
</evidence>
<organism evidence="1 2">
    <name type="scientific">Olpidium bornovanus</name>
    <dbReference type="NCBI Taxonomy" id="278681"/>
    <lineage>
        <taxon>Eukaryota</taxon>
        <taxon>Fungi</taxon>
        <taxon>Fungi incertae sedis</taxon>
        <taxon>Olpidiomycota</taxon>
        <taxon>Olpidiomycotina</taxon>
        <taxon>Olpidiomycetes</taxon>
        <taxon>Olpidiales</taxon>
        <taxon>Olpidiaceae</taxon>
        <taxon>Olpidium</taxon>
    </lineage>
</organism>
<sequence length="256" mass="27503">MPRALTCVGNFDGHVRTPTKNRQTNSALSNLTFGRTATIPIRHSHLLVLGDQALLLAEVRAVLSAARCVSWRGQGKQAAKEPDFFRATLTARSPDLRHFVSSSMRRPLNLELFAAACSGGQPARRAGCLKTRLPLLLRTSSSAAGPRPASPLLAHAPPVLDLEPDVPIAARSRNVASRQALPSGRASFHAAAALFKLPEHFARPSQSRLIGQPTPQMHPHLMHEGEGAQFASETAFANLTCVSVYRTLTTTCRVGG</sequence>
<gene>
    <name evidence="1" type="ORF">BJ554DRAFT_4980</name>
</gene>
<name>A0A8H7ZM37_9FUNG</name>
<dbReference type="AlphaFoldDB" id="A0A8H7ZM37"/>
<dbReference type="EMBL" id="JAEFCI010013167">
    <property type="protein sequence ID" value="KAG5455569.1"/>
    <property type="molecule type" value="Genomic_DNA"/>
</dbReference>
<dbReference type="Proteomes" id="UP000673691">
    <property type="component" value="Unassembled WGS sequence"/>
</dbReference>
<reference evidence="1 2" key="1">
    <citation type="journal article" name="Sci. Rep.">
        <title>Genome-scale phylogenetic analyses confirm Olpidium as the closest living zoosporic fungus to the non-flagellated, terrestrial fungi.</title>
        <authorList>
            <person name="Chang Y."/>
            <person name="Rochon D."/>
            <person name="Sekimoto S."/>
            <person name="Wang Y."/>
            <person name="Chovatia M."/>
            <person name="Sandor L."/>
            <person name="Salamov A."/>
            <person name="Grigoriev I.V."/>
            <person name="Stajich J.E."/>
            <person name="Spatafora J.W."/>
        </authorList>
    </citation>
    <scope>NUCLEOTIDE SEQUENCE [LARGE SCALE GENOMIC DNA]</scope>
    <source>
        <strain evidence="1">S191</strain>
    </source>
</reference>
<comment type="caution">
    <text evidence="1">The sequence shown here is derived from an EMBL/GenBank/DDBJ whole genome shotgun (WGS) entry which is preliminary data.</text>
</comment>